<proteinExistence type="inferred from homology"/>
<dbReference type="InterPro" id="IPR003960">
    <property type="entry name" value="ATPase_AAA_CS"/>
</dbReference>
<feature type="compositionally biased region" description="Acidic residues" evidence="2">
    <location>
        <begin position="1"/>
        <end position="20"/>
    </location>
</feature>
<dbReference type="Pfam" id="PF00004">
    <property type="entry name" value="AAA"/>
    <property type="match status" value="1"/>
</dbReference>
<organism evidence="4 5">
    <name type="scientific">Devosia oryziradicis</name>
    <dbReference type="NCBI Taxonomy" id="2801335"/>
    <lineage>
        <taxon>Bacteria</taxon>
        <taxon>Pseudomonadati</taxon>
        <taxon>Pseudomonadota</taxon>
        <taxon>Alphaproteobacteria</taxon>
        <taxon>Hyphomicrobiales</taxon>
        <taxon>Devosiaceae</taxon>
        <taxon>Devosia</taxon>
    </lineage>
</organism>
<dbReference type="Gene3D" id="3.40.50.300">
    <property type="entry name" value="P-loop containing nucleotide triphosphate hydrolases"/>
    <property type="match status" value="1"/>
</dbReference>
<evidence type="ECO:0000259" key="3">
    <source>
        <dbReference type="SMART" id="SM00382"/>
    </source>
</evidence>
<evidence type="ECO:0000313" key="5">
    <source>
        <dbReference type="Proteomes" id="UP000595460"/>
    </source>
</evidence>
<keyword evidence="1" id="KW-0067">ATP-binding</keyword>
<name>A0ABX7BTB1_9HYPH</name>
<dbReference type="PANTHER" id="PTHR23076">
    <property type="entry name" value="METALLOPROTEASE M41 FTSH"/>
    <property type="match status" value="1"/>
</dbReference>
<evidence type="ECO:0000256" key="1">
    <source>
        <dbReference type="RuleBase" id="RU003651"/>
    </source>
</evidence>
<feature type="domain" description="AAA+ ATPase" evidence="3">
    <location>
        <begin position="252"/>
        <end position="395"/>
    </location>
</feature>
<dbReference type="Gene3D" id="1.20.58.760">
    <property type="entry name" value="Peptidase M41"/>
    <property type="match status" value="1"/>
</dbReference>
<keyword evidence="5" id="KW-1185">Reference proteome</keyword>
<comment type="similarity">
    <text evidence="1">Belongs to the AAA ATPase family.</text>
</comment>
<sequence>MDSIDEDEFPDLELDQDEEPTPAKRPAKIGGPRTASELLPQALIENAIGMEGIARIQETRAFCLVVQAPSPDWVAPLHRYLKSTGKYWDFHHSKSAAPKYRSPQDDLAIEQATRALTSGGRCLGVSHQLNYLPPAMVSAADMHLVLPPPNAKVVAAVIRAVTGRLPRKLEDQTIAALDFDEIASAIRSGSSAKACVDRLRAAAAKKVHHDKSIIDAPRLEDLHGYGKAKEWCEDLVADLEAWRRGEIPFTAISANVVLAGVPGVGKTTLMKSLARSAGVPLISTSVSAWFANSPGYLDSIIKQIDSVFAEARDAAPAILFLDEIDAVPNRATLSSRGADWWLPVITHLLTTLDGAISGATENVMVIAATNHPERLDSALTRSGRLSRIINIPRPDADALAGIFRQHLGADLPGEDLSQAAAMAMGATGADVVELVKNARRRARAAQRPMVLADLMAAVAPDETRSTDLLRRIAVHEAGHAVIAHANGMGRILGISIVQSGDTGGFAHIDNDGRLPTKQDVEKLVMQRLGGRAAEEVLLGLVGTGSGGSKDSDLAVATRQVALMHLGLGMGDSLVYRADESGVDSILSFDARMTALVEEDLQRLYADAMALARRHVDLIEAVADDLQVRRHIGPGRFLELVDRVHGARQMKEIGNG</sequence>
<accession>A0ABX7BTB1</accession>
<keyword evidence="1" id="KW-0547">Nucleotide-binding</keyword>
<dbReference type="SUPFAM" id="SSF140990">
    <property type="entry name" value="FtsH protease domain-like"/>
    <property type="match status" value="1"/>
</dbReference>
<feature type="region of interest" description="Disordered" evidence="2">
    <location>
        <begin position="1"/>
        <end position="34"/>
    </location>
</feature>
<evidence type="ECO:0000313" key="4">
    <source>
        <dbReference type="EMBL" id="QQR34757.1"/>
    </source>
</evidence>
<gene>
    <name evidence="4" type="ORF">JI749_10195</name>
</gene>
<dbReference type="SUPFAM" id="SSF52540">
    <property type="entry name" value="P-loop containing nucleoside triphosphate hydrolases"/>
    <property type="match status" value="1"/>
</dbReference>
<dbReference type="Proteomes" id="UP000595460">
    <property type="component" value="Chromosome"/>
</dbReference>
<evidence type="ECO:0000256" key="2">
    <source>
        <dbReference type="SAM" id="MobiDB-lite"/>
    </source>
</evidence>
<dbReference type="PANTHER" id="PTHR23076:SF97">
    <property type="entry name" value="ATP-DEPENDENT ZINC METALLOPROTEASE YME1L1"/>
    <property type="match status" value="1"/>
</dbReference>
<dbReference type="SMART" id="SM00382">
    <property type="entry name" value="AAA"/>
    <property type="match status" value="1"/>
</dbReference>
<dbReference type="Pfam" id="PF01434">
    <property type="entry name" value="Peptidase_M41"/>
    <property type="match status" value="1"/>
</dbReference>
<dbReference type="RefSeq" id="WP_201653041.1">
    <property type="nucleotide sequence ID" value="NZ_CP068047.1"/>
</dbReference>
<dbReference type="PROSITE" id="PS00674">
    <property type="entry name" value="AAA"/>
    <property type="match status" value="1"/>
</dbReference>
<dbReference type="Gene3D" id="1.10.8.60">
    <property type="match status" value="1"/>
</dbReference>
<dbReference type="InterPro" id="IPR000642">
    <property type="entry name" value="Peptidase_M41"/>
</dbReference>
<protein>
    <submittedName>
        <fullName evidence="4">AAA family ATPase</fullName>
    </submittedName>
</protein>
<dbReference type="EMBL" id="CP068047">
    <property type="protein sequence ID" value="QQR34757.1"/>
    <property type="molecule type" value="Genomic_DNA"/>
</dbReference>
<reference evidence="4 5" key="1">
    <citation type="submission" date="2021-01" db="EMBL/GenBank/DDBJ databases">
        <title>Genome seq and assembly of Devosia sp. G19.</title>
        <authorList>
            <person name="Chhetri G."/>
        </authorList>
    </citation>
    <scope>NUCLEOTIDE SEQUENCE [LARGE SCALE GENOMIC DNA]</scope>
    <source>
        <strain evidence="4 5">G19</strain>
    </source>
</reference>
<dbReference type="InterPro" id="IPR003593">
    <property type="entry name" value="AAA+_ATPase"/>
</dbReference>
<dbReference type="InterPro" id="IPR003959">
    <property type="entry name" value="ATPase_AAA_core"/>
</dbReference>
<dbReference type="CDD" id="cd19481">
    <property type="entry name" value="RecA-like_protease"/>
    <property type="match status" value="1"/>
</dbReference>
<dbReference type="InterPro" id="IPR037219">
    <property type="entry name" value="Peptidase_M41-like"/>
</dbReference>
<dbReference type="InterPro" id="IPR027417">
    <property type="entry name" value="P-loop_NTPase"/>
</dbReference>